<feature type="region of interest" description="Disordered" evidence="1">
    <location>
        <begin position="1"/>
        <end position="30"/>
    </location>
</feature>
<dbReference type="Proteomes" id="UP001321473">
    <property type="component" value="Unassembled WGS sequence"/>
</dbReference>
<keyword evidence="4" id="KW-1185">Reference proteome</keyword>
<organism evidence="3 4">
    <name type="scientific">Amblyomma americanum</name>
    <name type="common">Lone star tick</name>
    <dbReference type="NCBI Taxonomy" id="6943"/>
    <lineage>
        <taxon>Eukaryota</taxon>
        <taxon>Metazoa</taxon>
        <taxon>Ecdysozoa</taxon>
        <taxon>Arthropoda</taxon>
        <taxon>Chelicerata</taxon>
        <taxon>Arachnida</taxon>
        <taxon>Acari</taxon>
        <taxon>Parasitiformes</taxon>
        <taxon>Ixodida</taxon>
        <taxon>Ixodoidea</taxon>
        <taxon>Ixodidae</taxon>
        <taxon>Amblyomminae</taxon>
        <taxon>Amblyomma</taxon>
    </lineage>
</organism>
<evidence type="ECO:0000313" key="4">
    <source>
        <dbReference type="Proteomes" id="UP001321473"/>
    </source>
</evidence>
<keyword evidence="2" id="KW-0812">Transmembrane</keyword>
<feature type="transmembrane region" description="Helical" evidence="2">
    <location>
        <begin position="111"/>
        <end position="137"/>
    </location>
</feature>
<evidence type="ECO:0000256" key="2">
    <source>
        <dbReference type="SAM" id="Phobius"/>
    </source>
</evidence>
<proteinExistence type="predicted"/>
<sequence>MRYHDNGFEASTVREQTSPADVARSRPPKRWSRRRPSKVYLVPYAPTLSPIFEESLQGSSCSLASQLKPSSRALSYGAITPRLNRVVIAVEGHDDCGDRLLSSWLERMAKILTLSWLVFSLGVIVLLGGLFLIWMAFVEQEGGAVRHRNMVTAFVGVVVVVMAVLFVLWRARRGLFGISL</sequence>
<dbReference type="EMBL" id="JARKHS020012317">
    <property type="protein sequence ID" value="KAK8776991.1"/>
    <property type="molecule type" value="Genomic_DNA"/>
</dbReference>
<comment type="caution">
    <text evidence="3">The sequence shown here is derived from an EMBL/GenBank/DDBJ whole genome shotgun (WGS) entry which is preliminary data.</text>
</comment>
<keyword evidence="2" id="KW-1133">Transmembrane helix</keyword>
<reference evidence="3 4" key="1">
    <citation type="journal article" date="2023" name="Arcadia Sci">
        <title>De novo assembly of a long-read Amblyomma americanum tick genome.</title>
        <authorList>
            <person name="Chou S."/>
            <person name="Poskanzer K.E."/>
            <person name="Rollins M."/>
            <person name="Thuy-Boun P.S."/>
        </authorList>
    </citation>
    <scope>NUCLEOTIDE SEQUENCE [LARGE SCALE GENOMIC DNA]</scope>
    <source>
        <strain evidence="3">F_SG_1</strain>
        <tissue evidence="3">Salivary glands</tissue>
    </source>
</reference>
<feature type="transmembrane region" description="Helical" evidence="2">
    <location>
        <begin position="149"/>
        <end position="169"/>
    </location>
</feature>
<protein>
    <submittedName>
        <fullName evidence="3">Uncharacterized protein</fullName>
    </submittedName>
</protein>
<gene>
    <name evidence="3" type="ORF">V5799_029664</name>
</gene>
<keyword evidence="2" id="KW-0472">Membrane</keyword>
<name>A0AAQ4EQL1_AMBAM</name>
<evidence type="ECO:0000256" key="1">
    <source>
        <dbReference type="SAM" id="MobiDB-lite"/>
    </source>
</evidence>
<dbReference type="AlphaFoldDB" id="A0AAQ4EQL1"/>
<evidence type="ECO:0000313" key="3">
    <source>
        <dbReference type="EMBL" id="KAK8776991.1"/>
    </source>
</evidence>
<accession>A0AAQ4EQL1</accession>